<evidence type="ECO:0000313" key="1">
    <source>
        <dbReference type="EMBL" id="PIO54963.1"/>
    </source>
</evidence>
<keyword evidence="2" id="KW-1185">Reference proteome</keyword>
<protein>
    <submittedName>
        <fullName evidence="1">Uncharacterized protein</fullName>
    </submittedName>
</protein>
<evidence type="ECO:0000313" key="2">
    <source>
        <dbReference type="Proteomes" id="UP000230423"/>
    </source>
</evidence>
<dbReference type="AlphaFoldDB" id="A0A2G9TAH1"/>
<dbReference type="EMBL" id="KZ390398">
    <property type="protein sequence ID" value="PIO54963.1"/>
    <property type="molecule type" value="Genomic_DNA"/>
</dbReference>
<gene>
    <name evidence="1" type="ORF">TELCIR_23661</name>
</gene>
<dbReference type="OrthoDB" id="5860136at2759"/>
<accession>A0A2G9TAH1</accession>
<feature type="non-terminal residue" evidence="1">
    <location>
        <position position="64"/>
    </location>
</feature>
<organism evidence="1 2">
    <name type="scientific">Teladorsagia circumcincta</name>
    <name type="common">Brown stomach worm</name>
    <name type="synonym">Ostertagia circumcincta</name>
    <dbReference type="NCBI Taxonomy" id="45464"/>
    <lineage>
        <taxon>Eukaryota</taxon>
        <taxon>Metazoa</taxon>
        <taxon>Ecdysozoa</taxon>
        <taxon>Nematoda</taxon>
        <taxon>Chromadorea</taxon>
        <taxon>Rhabditida</taxon>
        <taxon>Rhabditina</taxon>
        <taxon>Rhabditomorpha</taxon>
        <taxon>Strongyloidea</taxon>
        <taxon>Trichostrongylidae</taxon>
        <taxon>Teladorsagia</taxon>
    </lineage>
</organism>
<sequence length="64" mass="7020">MLNLLDEKGGPCGFVMNTSKTKVMRNPFSTGVPVLLTIRGSPIDDVEEYIYLGSQLNMKKDLSG</sequence>
<dbReference type="Proteomes" id="UP000230423">
    <property type="component" value="Unassembled WGS sequence"/>
</dbReference>
<reference evidence="1 2" key="1">
    <citation type="submission" date="2015-09" db="EMBL/GenBank/DDBJ databases">
        <title>Draft genome of the parasitic nematode Teladorsagia circumcincta isolate WARC Sus (inbred).</title>
        <authorList>
            <person name="Mitreva M."/>
        </authorList>
    </citation>
    <scope>NUCLEOTIDE SEQUENCE [LARGE SCALE GENOMIC DNA]</scope>
    <source>
        <strain evidence="1 2">S</strain>
    </source>
</reference>
<name>A0A2G9TAH1_TELCI</name>
<proteinExistence type="predicted"/>